<keyword evidence="3" id="KW-0805">Transcription regulation</keyword>
<evidence type="ECO:0000256" key="2">
    <source>
        <dbReference type="ARBA" id="ARBA00022833"/>
    </source>
</evidence>
<dbReference type="Proteomes" id="UP000036947">
    <property type="component" value="Unassembled WGS sequence"/>
</dbReference>
<evidence type="ECO:0000259" key="8">
    <source>
        <dbReference type="PROSITE" id="PS50048"/>
    </source>
</evidence>
<dbReference type="STRING" id="1163406.A0A0L0N679"/>
<evidence type="ECO:0000256" key="6">
    <source>
        <dbReference type="ARBA" id="ARBA00023242"/>
    </source>
</evidence>
<dbReference type="GO" id="GO:0003677">
    <property type="term" value="F:DNA binding"/>
    <property type="evidence" value="ECO:0007669"/>
    <property type="project" value="UniProtKB-KW"/>
</dbReference>
<gene>
    <name evidence="9" type="ORF">TOPH_05787</name>
</gene>
<evidence type="ECO:0000256" key="7">
    <source>
        <dbReference type="SAM" id="MobiDB-lite"/>
    </source>
</evidence>
<dbReference type="InterPro" id="IPR036864">
    <property type="entry name" value="Zn2-C6_fun-type_DNA-bd_sf"/>
</dbReference>
<dbReference type="OrthoDB" id="3172332at2759"/>
<dbReference type="PANTHER" id="PTHR36206:SF10">
    <property type="entry name" value="ZN(II)2CYS6 TRANSCRIPTION FACTOR (EUROFUNG)"/>
    <property type="match status" value="1"/>
</dbReference>
<name>A0A0L0N679_TOLOC</name>
<dbReference type="PROSITE" id="PS00463">
    <property type="entry name" value="ZN2_CY6_FUNGAL_1"/>
    <property type="match status" value="1"/>
</dbReference>
<keyword evidence="5" id="KW-0804">Transcription</keyword>
<evidence type="ECO:0000313" key="10">
    <source>
        <dbReference type="Proteomes" id="UP000036947"/>
    </source>
</evidence>
<feature type="region of interest" description="Disordered" evidence="7">
    <location>
        <begin position="1"/>
        <end position="32"/>
    </location>
</feature>
<dbReference type="InterPro" id="IPR052360">
    <property type="entry name" value="Transcr_Regulatory_Proteins"/>
</dbReference>
<evidence type="ECO:0000256" key="3">
    <source>
        <dbReference type="ARBA" id="ARBA00023015"/>
    </source>
</evidence>
<comment type="caution">
    <text evidence="9">The sequence shown here is derived from an EMBL/GenBank/DDBJ whole genome shotgun (WGS) entry which is preliminary data.</text>
</comment>
<evidence type="ECO:0000256" key="4">
    <source>
        <dbReference type="ARBA" id="ARBA00023125"/>
    </source>
</evidence>
<dbReference type="SUPFAM" id="SSF57701">
    <property type="entry name" value="Zn2/Cys6 DNA-binding domain"/>
    <property type="match status" value="1"/>
</dbReference>
<sequence length="591" mass="63418">GSTGDNDSTPGGAADNDSTPDGTADNDSSDATHSLHVANYLGQEPASMRSEPTANVPTANVPTQCTRTRQLRRPYTKTKLGCRTCKIRKVRCDETWPACGNCTKTGRACDGVASAHGAAQSPVVTFTAPLTLSNFQPSQAGNGAGGLGRGDGEYLDLFCHELVVCVVGGGRATWRRLVLQAAHEEPALCHAAIAFSALQRARTATGTRSCGDGDAVQGLAAAGMRRLALRHYGRCIQEMQRMAARARDDGRCVNVALLCAVVCICFELRMDEPVAALSHLEHGLSIIRANHASVDADLALAFSRLDVQAAIFLGRRAPALDVDCVAAYAVAAGGGYEEADRDLTCLTSRLFSFMRTVADGFRYCSPGSVPLHVAAEASKLDNALAAFRDRYLAPGTPFADSGPPAETALIRVKHLTATILLAASLAAEEAIYDRFTPQFRDIVGLCAGLIDGAERETTRAGFSLDLGVVHALYVTACKCRHPRVRRRAVRLLDAVPGAEGAWEARQYARIGQRVVQLEEYGLDLGMGMEMELETDPAGALAWDLSRIPEWRRIHAADIYAQAGLRSADVVFRWRPNGMDGEWEDFGEVIAW</sequence>
<feature type="region of interest" description="Disordered" evidence="7">
    <location>
        <begin position="46"/>
        <end position="70"/>
    </location>
</feature>
<feature type="domain" description="Zn(2)-C6 fungal-type" evidence="8">
    <location>
        <begin position="81"/>
        <end position="109"/>
    </location>
</feature>
<accession>A0A0L0N679</accession>
<evidence type="ECO:0000256" key="5">
    <source>
        <dbReference type="ARBA" id="ARBA00023163"/>
    </source>
</evidence>
<keyword evidence="10" id="KW-1185">Reference proteome</keyword>
<evidence type="ECO:0000313" key="9">
    <source>
        <dbReference type="EMBL" id="KND89506.1"/>
    </source>
</evidence>
<dbReference type="SMART" id="SM00066">
    <property type="entry name" value="GAL4"/>
    <property type="match status" value="1"/>
</dbReference>
<protein>
    <submittedName>
        <fullName evidence="9">Transcriptional regulatory protein moc3</fullName>
    </submittedName>
</protein>
<dbReference type="Pfam" id="PF11951">
    <property type="entry name" value="Fungal_trans_2"/>
    <property type="match status" value="1"/>
</dbReference>
<dbReference type="PROSITE" id="PS50048">
    <property type="entry name" value="ZN2_CY6_FUNGAL_2"/>
    <property type="match status" value="1"/>
</dbReference>
<feature type="non-terminal residue" evidence="9">
    <location>
        <position position="1"/>
    </location>
</feature>
<dbReference type="InterPro" id="IPR001138">
    <property type="entry name" value="Zn2Cys6_DnaBD"/>
</dbReference>
<feature type="compositionally biased region" description="Polar residues" evidence="7">
    <location>
        <begin position="50"/>
        <end position="68"/>
    </location>
</feature>
<dbReference type="AlphaFoldDB" id="A0A0L0N679"/>
<dbReference type="GO" id="GO:0000981">
    <property type="term" value="F:DNA-binding transcription factor activity, RNA polymerase II-specific"/>
    <property type="evidence" value="ECO:0007669"/>
    <property type="project" value="InterPro"/>
</dbReference>
<evidence type="ECO:0000256" key="1">
    <source>
        <dbReference type="ARBA" id="ARBA00022723"/>
    </source>
</evidence>
<dbReference type="Gene3D" id="4.10.240.10">
    <property type="entry name" value="Zn(2)-C6 fungal-type DNA-binding domain"/>
    <property type="match status" value="1"/>
</dbReference>
<reference evidence="9 10" key="1">
    <citation type="journal article" date="2015" name="BMC Genomics">
        <title>The genome of the truffle-parasite Tolypocladium ophioglossoides and the evolution of antifungal peptaibiotics.</title>
        <authorList>
            <person name="Quandt C.A."/>
            <person name="Bushley K.E."/>
            <person name="Spatafora J.W."/>
        </authorList>
    </citation>
    <scope>NUCLEOTIDE SEQUENCE [LARGE SCALE GENOMIC DNA]</scope>
    <source>
        <strain evidence="9 10">CBS 100239</strain>
    </source>
</reference>
<keyword evidence="6" id="KW-0539">Nucleus</keyword>
<organism evidence="9 10">
    <name type="scientific">Tolypocladium ophioglossoides (strain CBS 100239)</name>
    <name type="common">Snaketongue truffleclub</name>
    <name type="synonym">Elaphocordyceps ophioglossoides</name>
    <dbReference type="NCBI Taxonomy" id="1163406"/>
    <lineage>
        <taxon>Eukaryota</taxon>
        <taxon>Fungi</taxon>
        <taxon>Dikarya</taxon>
        <taxon>Ascomycota</taxon>
        <taxon>Pezizomycotina</taxon>
        <taxon>Sordariomycetes</taxon>
        <taxon>Hypocreomycetidae</taxon>
        <taxon>Hypocreales</taxon>
        <taxon>Ophiocordycipitaceae</taxon>
        <taxon>Tolypocladium</taxon>
    </lineage>
</organism>
<keyword evidence="4" id="KW-0238">DNA-binding</keyword>
<dbReference type="Pfam" id="PF00172">
    <property type="entry name" value="Zn_clus"/>
    <property type="match status" value="1"/>
</dbReference>
<feature type="compositionally biased region" description="Polar residues" evidence="7">
    <location>
        <begin position="16"/>
        <end position="32"/>
    </location>
</feature>
<dbReference type="GO" id="GO:0008270">
    <property type="term" value="F:zinc ion binding"/>
    <property type="evidence" value="ECO:0007669"/>
    <property type="project" value="InterPro"/>
</dbReference>
<dbReference type="InterPro" id="IPR021858">
    <property type="entry name" value="Fun_TF"/>
</dbReference>
<dbReference type="EMBL" id="LFRF01000018">
    <property type="protein sequence ID" value="KND89506.1"/>
    <property type="molecule type" value="Genomic_DNA"/>
</dbReference>
<dbReference type="PANTHER" id="PTHR36206">
    <property type="entry name" value="ASPERCRYPTIN BIOSYNTHESIS CLUSTER-SPECIFIC TRANSCRIPTION REGULATOR ATNN-RELATED"/>
    <property type="match status" value="1"/>
</dbReference>
<proteinExistence type="predicted"/>
<keyword evidence="2" id="KW-0862">Zinc</keyword>
<keyword evidence="1" id="KW-0479">Metal-binding</keyword>
<dbReference type="CDD" id="cd00067">
    <property type="entry name" value="GAL4"/>
    <property type="match status" value="1"/>
</dbReference>